<accession>A0A8H6NLH8</accession>
<dbReference type="EMBL" id="WIGM01000150">
    <property type="protein sequence ID" value="KAF6837035.1"/>
    <property type="molecule type" value="Genomic_DNA"/>
</dbReference>
<evidence type="ECO:0000313" key="3">
    <source>
        <dbReference type="Proteomes" id="UP000639643"/>
    </source>
</evidence>
<keyword evidence="3" id="KW-1185">Reference proteome</keyword>
<reference evidence="2" key="1">
    <citation type="journal article" date="2020" name="Phytopathology">
        <title>Genome Sequence Resources of Colletotrichum truncatum, C. plurivorum, C. musicola, and C. sojae: Four Species Pathogenic to Soybean (Glycine max).</title>
        <authorList>
            <person name="Rogerio F."/>
            <person name="Boufleur T.R."/>
            <person name="Ciampi-Guillardi M."/>
            <person name="Sukno S.A."/>
            <person name="Thon M.R."/>
            <person name="Massola Junior N.S."/>
            <person name="Baroncelli R."/>
        </authorList>
    </citation>
    <scope>NUCLEOTIDE SEQUENCE</scope>
    <source>
        <strain evidence="2">LFN0074</strain>
    </source>
</reference>
<protein>
    <submittedName>
        <fullName evidence="2">Uncharacterized protein</fullName>
    </submittedName>
</protein>
<name>A0A8H6NLH8_9PEZI</name>
<sequence>MPSTDVSATRPSTPEIDQAVSYSSHGQLAVIARSSRSHHSQLRLQPVETSGRIGTSQDMDREGSSRTSKMISEAIFSSSKACVVESVPCDPRTGITSGNWHRSPKLNTPAVAASISGPFARSDANSRCWSAGSVLA</sequence>
<organism evidence="2 3">
    <name type="scientific">Colletotrichum musicola</name>
    <dbReference type="NCBI Taxonomy" id="2175873"/>
    <lineage>
        <taxon>Eukaryota</taxon>
        <taxon>Fungi</taxon>
        <taxon>Dikarya</taxon>
        <taxon>Ascomycota</taxon>
        <taxon>Pezizomycotina</taxon>
        <taxon>Sordariomycetes</taxon>
        <taxon>Hypocreomycetidae</taxon>
        <taxon>Glomerellales</taxon>
        <taxon>Glomerellaceae</taxon>
        <taxon>Colletotrichum</taxon>
        <taxon>Colletotrichum orchidearum species complex</taxon>
    </lineage>
</organism>
<proteinExistence type="predicted"/>
<evidence type="ECO:0000313" key="2">
    <source>
        <dbReference type="EMBL" id="KAF6837035.1"/>
    </source>
</evidence>
<gene>
    <name evidence="2" type="ORF">CMUS01_05186</name>
</gene>
<comment type="caution">
    <text evidence="2">The sequence shown here is derived from an EMBL/GenBank/DDBJ whole genome shotgun (WGS) entry which is preliminary data.</text>
</comment>
<dbReference type="AlphaFoldDB" id="A0A8H6NLH8"/>
<evidence type="ECO:0000256" key="1">
    <source>
        <dbReference type="SAM" id="MobiDB-lite"/>
    </source>
</evidence>
<feature type="region of interest" description="Disordered" evidence="1">
    <location>
        <begin position="1"/>
        <end position="67"/>
    </location>
</feature>
<dbReference type="Proteomes" id="UP000639643">
    <property type="component" value="Unassembled WGS sequence"/>
</dbReference>
<feature type="compositionally biased region" description="Polar residues" evidence="1">
    <location>
        <begin position="1"/>
        <end position="12"/>
    </location>
</feature>